<sequence>MRERDGSQKRKSEYTKKKEGLREGELVSPFVLSGHGVAAEDCCCIGGSAKEAFEDAMVVEMGLAVELVVVKDASS</sequence>
<name>A0ABU6UBB8_9FABA</name>
<dbReference type="Proteomes" id="UP001341840">
    <property type="component" value="Unassembled WGS sequence"/>
</dbReference>
<proteinExistence type="predicted"/>
<evidence type="ECO:0000256" key="1">
    <source>
        <dbReference type="SAM" id="MobiDB-lite"/>
    </source>
</evidence>
<accession>A0ABU6UBB8</accession>
<keyword evidence="3" id="KW-1185">Reference proteome</keyword>
<comment type="caution">
    <text evidence="2">The sequence shown here is derived from an EMBL/GenBank/DDBJ whole genome shotgun (WGS) entry which is preliminary data.</text>
</comment>
<organism evidence="2 3">
    <name type="scientific">Stylosanthes scabra</name>
    <dbReference type="NCBI Taxonomy" id="79078"/>
    <lineage>
        <taxon>Eukaryota</taxon>
        <taxon>Viridiplantae</taxon>
        <taxon>Streptophyta</taxon>
        <taxon>Embryophyta</taxon>
        <taxon>Tracheophyta</taxon>
        <taxon>Spermatophyta</taxon>
        <taxon>Magnoliopsida</taxon>
        <taxon>eudicotyledons</taxon>
        <taxon>Gunneridae</taxon>
        <taxon>Pentapetalae</taxon>
        <taxon>rosids</taxon>
        <taxon>fabids</taxon>
        <taxon>Fabales</taxon>
        <taxon>Fabaceae</taxon>
        <taxon>Papilionoideae</taxon>
        <taxon>50 kb inversion clade</taxon>
        <taxon>dalbergioids sensu lato</taxon>
        <taxon>Dalbergieae</taxon>
        <taxon>Pterocarpus clade</taxon>
        <taxon>Stylosanthes</taxon>
    </lineage>
</organism>
<feature type="region of interest" description="Disordered" evidence="1">
    <location>
        <begin position="1"/>
        <end position="21"/>
    </location>
</feature>
<protein>
    <submittedName>
        <fullName evidence="2">Uncharacterized protein</fullName>
    </submittedName>
</protein>
<evidence type="ECO:0000313" key="3">
    <source>
        <dbReference type="Proteomes" id="UP001341840"/>
    </source>
</evidence>
<gene>
    <name evidence="2" type="ORF">PIB30_030216</name>
</gene>
<evidence type="ECO:0000313" key="2">
    <source>
        <dbReference type="EMBL" id="MED6158159.1"/>
    </source>
</evidence>
<reference evidence="2 3" key="1">
    <citation type="journal article" date="2023" name="Plants (Basel)">
        <title>Bridging the Gap: Combining Genomics and Transcriptomics Approaches to Understand Stylosanthes scabra, an Orphan Legume from the Brazilian Caatinga.</title>
        <authorList>
            <person name="Ferreira-Neto J.R.C."/>
            <person name="da Silva M.D."/>
            <person name="Binneck E."/>
            <person name="de Melo N.F."/>
            <person name="da Silva R.H."/>
            <person name="de Melo A.L.T.M."/>
            <person name="Pandolfi V."/>
            <person name="Bustamante F.O."/>
            <person name="Brasileiro-Vidal A.C."/>
            <person name="Benko-Iseppon A.M."/>
        </authorList>
    </citation>
    <scope>NUCLEOTIDE SEQUENCE [LARGE SCALE GENOMIC DNA]</scope>
    <source>
        <tissue evidence="2">Leaves</tissue>
    </source>
</reference>
<dbReference type="EMBL" id="JASCZI010120954">
    <property type="protein sequence ID" value="MED6158159.1"/>
    <property type="molecule type" value="Genomic_DNA"/>
</dbReference>